<protein>
    <submittedName>
        <fullName evidence="1">Uncharacterized protein</fullName>
    </submittedName>
</protein>
<proteinExistence type="predicted"/>
<name>A0A814NCQ4_ADIRI</name>
<evidence type="ECO:0000313" key="1">
    <source>
        <dbReference type="EMBL" id="CAF1091009.1"/>
    </source>
</evidence>
<keyword evidence="2" id="KW-1185">Reference proteome</keyword>
<evidence type="ECO:0000313" key="2">
    <source>
        <dbReference type="Proteomes" id="UP000663828"/>
    </source>
</evidence>
<accession>A0A814NCQ4</accession>
<reference evidence="1" key="1">
    <citation type="submission" date="2021-02" db="EMBL/GenBank/DDBJ databases">
        <authorList>
            <person name="Nowell W R."/>
        </authorList>
    </citation>
    <scope>NUCLEOTIDE SEQUENCE</scope>
</reference>
<dbReference type="EMBL" id="CAJNOR010001174">
    <property type="protein sequence ID" value="CAF1091009.1"/>
    <property type="molecule type" value="Genomic_DNA"/>
</dbReference>
<gene>
    <name evidence="1" type="ORF">XAT740_LOCUS17838</name>
</gene>
<dbReference type="Proteomes" id="UP000663828">
    <property type="component" value="Unassembled WGS sequence"/>
</dbReference>
<comment type="caution">
    <text evidence="1">The sequence shown here is derived from an EMBL/GenBank/DDBJ whole genome shotgun (WGS) entry which is preliminary data.</text>
</comment>
<sequence length="134" mass="14420">MLALLISCPTLTTMPATVRYDMTISSPGILSNSGTLFLSSKGHFIALVTIPDVGSPQSALQGVWSSSPCGTSITLTVQTFYFLEFSRLSVNNLTCTYTCGTNNDVLRRCTAVYITKTLKATGEYSFKMDLAIPA</sequence>
<organism evidence="1 2">
    <name type="scientific">Adineta ricciae</name>
    <name type="common">Rotifer</name>
    <dbReference type="NCBI Taxonomy" id="249248"/>
    <lineage>
        <taxon>Eukaryota</taxon>
        <taxon>Metazoa</taxon>
        <taxon>Spiralia</taxon>
        <taxon>Gnathifera</taxon>
        <taxon>Rotifera</taxon>
        <taxon>Eurotatoria</taxon>
        <taxon>Bdelloidea</taxon>
        <taxon>Adinetida</taxon>
        <taxon>Adinetidae</taxon>
        <taxon>Adineta</taxon>
    </lineage>
</organism>
<dbReference type="AlphaFoldDB" id="A0A814NCQ4"/>